<reference evidence="2" key="1">
    <citation type="submission" date="2011-02" db="EMBL/GenBank/DDBJ databases">
        <title>The Genome Sequence of Capsaspora owczarzaki ATCC 30864.</title>
        <authorList>
            <person name="Russ C."/>
            <person name="Cuomo C."/>
            <person name="Burger G."/>
            <person name="Gray M.W."/>
            <person name="Holland P.W.H."/>
            <person name="King N."/>
            <person name="Lang F.B.F."/>
            <person name="Roger A.J."/>
            <person name="Ruiz-Trillo I."/>
            <person name="Young S.K."/>
            <person name="Zeng Q."/>
            <person name="Gargeya S."/>
            <person name="Alvarado L."/>
            <person name="Berlin A."/>
            <person name="Chapman S.B."/>
            <person name="Chen Z."/>
            <person name="Freedman E."/>
            <person name="Gellesch M."/>
            <person name="Goldberg J."/>
            <person name="Griggs A."/>
            <person name="Gujja S."/>
            <person name="Heilman E."/>
            <person name="Heiman D."/>
            <person name="Howarth C."/>
            <person name="Mehta T."/>
            <person name="Neiman D."/>
            <person name="Pearson M."/>
            <person name="Roberts A."/>
            <person name="Saif S."/>
            <person name="Shea T."/>
            <person name="Shenoy N."/>
            <person name="Sisk P."/>
            <person name="Stolte C."/>
            <person name="Sykes S."/>
            <person name="White J."/>
            <person name="Yandava C."/>
            <person name="Haas B."/>
            <person name="Nusbaum C."/>
            <person name="Birren B."/>
        </authorList>
    </citation>
    <scope>NUCLEOTIDE SEQUENCE</scope>
    <source>
        <strain evidence="2">ATCC 30864</strain>
    </source>
</reference>
<dbReference type="OrthoDB" id="10039145at2759"/>
<dbReference type="RefSeq" id="XP_004365718.1">
    <property type="nucleotide sequence ID" value="XM_004365661.2"/>
</dbReference>
<gene>
    <name evidence="1" type="ORF">CAOG_000847</name>
</gene>
<evidence type="ECO:0000313" key="1">
    <source>
        <dbReference type="EMBL" id="KJE89364.1"/>
    </source>
</evidence>
<dbReference type="GO" id="GO:0051560">
    <property type="term" value="P:mitochondrial calcium ion homeostasis"/>
    <property type="evidence" value="ECO:0007669"/>
    <property type="project" value="InterPro"/>
</dbReference>
<dbReference type="Proteomes" id="UP000008743">
    <property type="component" value="Unassembled WGS sequence"/>
</dbReference>
<keyword evidence="2" id="KW-1185">Reference proteome</keyword>
<dbReference type="EMBL" id="KE346360">
    <property type="protein sequence ID" value="KJE89364.1"/>
    <property type="molecule type" value="Genomic_DNA"/>
</dbReference>
<name>A0A0D2X0N4_CAPO3</name>
<organism evidence="1 2">
    <name type="scientific">Capsaspora owczarzaki (strain ATCC 30864)</name>
    <dbReference type="NCBI Taxonomy" id="595528"/>
    <lineage>
        <taxon>Eukaryota</taxon>
        <taxon>Filasterea</taxon>
        <taxon>Capsaspora</taxon>
    </lineage>
</organism>
<proteinExistence type="predicted"/>
<protein>
    <submittedName>
        <fullName evidence="1">Uncharacterized protein</fullName>
    </submittedName>
</protein>
<dbReference type="AlphaFoldDB" id="A0A0D2X0N4"/>
<dbReference type="InterPro" id="IPR018782">
    <property type="entry name" value="MCU_reg"/>
</dbReference>
<sequence>MLLLTRSLGRLATAAVRSPSALPARTMFTEAIPAPPSVNRFGIAKVIAVCALGYAAGATLAHHTTDYLEESEIFVYEDDDD</sequence>
<dbReference type="InParanoid" id="A0A0D2X0N4"/>
<dbReference type="GO" id="GO:1990246">
    <property type="term" value="C:uniplex complex"/>
    <property type="evidence" value="ECO:0007669"/>
    <property type="project" value="InterPro"/>
</dbReference>
<evidence type="ECO:0000313" key="2">
    <source>
        <dbReference type="Proteomes" id="UP000008743"/>
    </source>
</evidence>
<dbReference type="Pfam" id="PF10161">
    <property type="entry name" value="DDDD"/>
    <property type="match status" value="1"/>
</dbReference>
<accession>A0A0D2X0N4</accession>
<dbReference type="GO" id="GO:0036444">
    <property type="term" value="P:calcium import into the mitochondrion"/>
    <property type="evidence" value="ECO:0007669"/>
    <property type="project" value="InterPro"/>
</dbReference>